<comment type="caution">
    <text evidence="1">The sequence shown here is derived from an EMBL/GenBank/DDBJ whole genome shotgun (WGS) entry which is preliminary data.</text>
</comment>
<evidence type="ECO:0000313" key="1">
    <source>
        <dbReference type="EMBL" id="GCF00502.1"/>
    </source>
</evidence>
<organism evidence="1 2">
    <name type="scientific">Zygosaccharomyces mellis</name>
    <dbReference type="NCBI Taxonomy" id="42258"/>
    <lineage>
        <taxon>Eukaryota</taxon>
        <taxon>Fungi</taxon>
        <taxon>Dikarya</taxon>
        <taxon>Ascomycota</taxon>
        <taxon>Saccharomycotina</taxon>
        <taxon>Saccharomycetes</taxon>
        <taxon>Saccharomycetales</taxon>
        <taxon>Saccharomycetaceae</taxon>
        <taxon>Zygosaccharomyces</taxon>
    </lineage>
</organism>
<name>A0A4C2E9E5_9SACH</name>
<sequence length="425" mass="48431">MDLSDDFIPKQDRKVLLKKLGRLPLTVLCYLVEHWSHKYDPANGMSPDKLSHVISSYLKRRANRKIVATRILLEFWPQGLSLYQLAQIDSYILVQKPNSLLWKSMTAINPDGVKSVLNVDPDSFVCNLKRDIHRLYLSHIYIFKHPELPSIICRIQLFEPHCLVQQENKPDLVSRRPYYVVFPMNSPNIIHSSDSDSYAQLILQSVQRTVSEKDPIVLRQNDDPPMKSLEVMHILKGVSRYSNSLGLWSKYADGDFDISPFDAHANHISVKGRRIVIGDENDDDNQASKKQRLENIMLRFKGSKKGVRAKKAYEVQRFNSRVHNLHKGISQIDTVDAVSKYASLVPVNKVNFVDKQDLPGERGQVSIRFKFRGCDVFGGLHELCDKGSIDINKVPGWLTGENGLDSGTILNGEFIKEEKRKGGLI</sequence>
<dbReference type="GO" id="GO:0007059">
    <property type="term" value="P:chromosome segregation"/>
    <property type="evidence" value="ECO:0007669"/>
    <property type="project" value="InterPro"/>
</dbReference>
<dbReference type="EMBL" id="BIMX01000019">
    <property type="protein sequence ID" value="GCF00502.1"/>
    <property type="molecule type" value="Genomic_DNA"/>
</dbReference>
<dbReference type="Proteomes" id="UP000301737">
    <property type="component" value="Unassembled WGS sequence"/>
</dbReference>
<dbReference type="Gene3D" id="3.10.20.720">
    <property type="match status" value="1"/>
</dbReference>
<evidence type="ECO:0008006" key="3">
    <source>
        <dbReference type="Google" id="ProtNLM"/>
    </source>
</evidence>
<dbReference type="OrthoDB" id="6585699at2759"/>
<reference evidence="1 2" key="1">
    <citation type="submission" date="2019-01" db="EMBL/GenBank/DDBJ databases">
        <title>Draft Genome Sequencing of Zygosaccharomyces mellis Ca-7.</title>
        <authorList>
            <person name="Shiwa Y."/>
            <person name="Kanesaki Y."/>
            <person name="Ishige T."/>
            <person name="Mura K."/>
            <person name="Hori T."/>
            <person name="Tamura T."/>
        </authorList>
    </citation>
    <scope>NUCLEOTIDE SEQUENCE [LARGE SCALE GENOMIC DNA]</scope>
    <source>
        <strain evidence="1 2">Ca-7</strain>
    </source>
</reference>
<dbReference type="GO" id="GO:0034080">
    <property type="term" value="P:CENP-A containing chromatin assembly"/>
    <property type="evidence" value="ECO:0007669"/>
    <property type="project" value="InterPro"/>
</dbReference>
<protein>
    <recommendedName>
        <fullName evidence="3">Central kinetochore subunit CHL4</fullName>
    </recommendedName>
</protein>
<dbReference type="InterPro" id="IPR007902">
    <property type="entry name" value="Chl4/mis15/CENP-N"/>
</dbReference>
<accession>A0A4C2E9E5</accession>
<evidence type="ECO:0000313" key="2">
    <source>
        <dbReference type="Proteomes" id="UP000301737"/>
    </source>
</evidence>
<proteinExistence type="predicted"/>
<gene>
    <name evidence="1" type="ORF">ZYGM_000889</name>
</gene>
<dbReference type="Pfam" id="PF05238">
    <property type="entry name" value="CENP-N"/>
    <property type="match status" value="1"/>
</dbReference>
<keyword evidence="2" id="KW-1185">Reference proteome</keyword>
<dbReference type="AlphaFoldDB" id="A0A4C2E9E5"/>